<gene>
    <name evidence="1" type="ORF">ACFQHK_12675</name>
</gene>
<reference evidence="1 2" key="1">
    <citation type="journal article" date="2019" name="Int. J. Syst. Evol. Microbiol.">
        <title>The Global Catalogue of Microorganisms (GCM) 10K type strain sequencing project: providing services to taxonomists for standard genome sequencing and annotation.</title>
        <authorList>
            <consortium name="The Broad Institute Genomics Platform"/>
            <consortium name="The Broad Institute Genome Sequencing Center for Infectious Disease"/>
            <person name="Wu L."/>
            <person name="Ma J."/>
        </authorList>
    </citation>
    <scope>NUCLEOTIDE SEQUENCE [LARGE SCALE GENOMIC DNA]</scope>
    <source>
        <strain evidence="1 2">PSRA2</strain>
    </source>
</reference>
<dbReference type="Gene3D" id="4.10.410.50">
    <property type="match status" value="1"/>
</dbReference>
<sequence>MRVTVEVVGEATHTVELDAPTYGDLLREVGLNHHEATALVDGRPVPEDAPADAERVRVLRLIKGG</sequence>
<name>A0ABD5UGW1_9EURY</name>
<evidence type="ECO:0000313" key="2">
    <source>
        <dbReference type="Proteomes" id="UP001596406"/>
    </source>
</evidence>
<dbReference type="RefSeq" id="WP_304449026.1">
    <property type="nucleotide sequence ID" value="NZ_JARRAH010000001.1"/>
</dbReference>
<dbReference type="Proteomes" id="UP001596406">
    <property type="component" value="Unassembled WGS sequence"/>
</dbReference>
<organism evidence="1 2">
    <name type="scientific">Halomarina ordinaria</name>
    <dbReference type="NCBI Taxonomy" id="3033939"/>
    <lineage>
        <taxon>Archaea</taxon>
        <taxon>Methanobacteriati</taxon>
        <taxon>Methanobacteriota</taxon>
        <taxon>Stenosarchaea group</taxon>
        <taxon>Halobacteria</taxon>
        <taxon>Halobacteriales</taxon>
        <taxon>Natronomonadaceae</taxon>
        <taxon>Halomarina</taxon>
    </lineage>
</organism>
<keyword evidence="2" id="KW-1185">Reference proteome</keyword>
<dbReference type="EMBL" id="JBHSXM010000001">
    <property type="protein sequence ID" value="MFC6837361.1"/>
    <property type="molecule type" value="Genomic_DNA"/>
</dbReference>
<protein>
    <submittedName>
        <fullName evidence="1">Ubiquitin-like small modifier protein 2</fullName>
    </submittedName>
</protein>
<dbReference type="InterPro" id="IPR053834">
    <property type="entry name" value="SAMP2_halobacteria"/>
</dbReference>
<dbReference type="InterPro" id="IPR053752">
    <property type="entry name" value="SAM_domain_containing"/>
</dbReference>
<dbReference type="NCBIfam" id="NF041919">
    <property type="entry name" value="SAMP2"/>
    <property type="match status" value="1"/>
</dbReference>
<dbReference type="InterPro" id="IPR053833">
    <property type="entry name" value="SAMP2"/>
</dbReference>
<accession>A0ABD5UGW1</accession>
<dbReference type="AlphaFoldDB" id="A0ABD5UGW1"/>
<dbReference type="Pfam" id="PF21965">
    <property type="entry name" value="SAMP2"/>
    <property type="match status" value="1"/>
</dbReference>
<proteinExistence type="predicted"/>
<evidence type="ECO:0000313" key="1">
    <source>
        <dbReference type="EMBL" id="MFC6837361.1"/>
    </source>
</evidence>
<comment type="caution">
    <text evidence="1">The sequence shown here is derived from an EMBL/GenBank/DDBJ whole genome shotgun (WGS) entry which is preliminary data.</text>
</comment>